<dbReference type="Proteomes" id="UP001596091">
    <property type="component" value="Unassembled WGS sequence"/>
</dbReference>
<dbReference type="SUPFAM" id="SSF49464">
    <property type="entry name" value="Carboxypeptidase regulatory domain-like"/>
    <property type="match status" value="1"/>
</dbReference>
<keyword evidence="3" id="KW-1185">Reference proteome</keyword>
<evidence type="ECO:0000313" key="2">
    <source>
        <dbReference type="EMBL" id="MFC5865463.1"/>
    </source>
</evidence>
<dbReference type="RefSeq" id="WP_263341858.1">
    <property type="nucleotide sequence ID" value="NZ_JAGSYH010000008.1"/>
</dbReference>
<feature type="region of interest" description="Disordered" evidence="1">
    <location>
        <begin position="504"/>
        <end position="542"/>
    </location>
</feature>
<feature type="compositionally biased region" description="Polar residues" evidence="1">
    <location>
        <begin position="528"/>
        <end position="542"/>
    </location>
</feature>
<protein>
    <submittedName>
        <fullName evidence="2">Carboxypeptidase-like regulatory domain-containing protein</fullName>
    </submittedName>
</protein>
<evidence type="ECO:0000313" key="3">
    <source>
        <dbReference type="Proteomes" id="UP001596091"/>
    </source>
</evidence>
<proteinExistence type="predicted"/>
<evidence type="ECO:0000256" key="1">
    <source>
        <dbReference type="SAM" id="MobiDB-lite"/>
    </source>
</evidence>
<dbReference type="EMBL" id="JBHSPH010000020">
    <property type="protein sequence ID" value="MFC5865463.1"/>
    <property type="molecule type" value="Genomic_DNA"/>
</dbReference>
<gene>
    <name evidence="2" type="ORF">ACFPT7_24370</name>
</gene>
<comment type="caution">
    <text evidence="2">The sequence shown here is derived from an EMBL/GenBank/DDBJ whole genome shotgun (WGS) entry which is preliminary data.</text>
</comment>
<organism evidence="2 3">
    <name type="scientific">Acidicapsa dinghuensis</name>
    <dbReference type="NCBI Taxonomy" id="2218256"/>
    <lineage>
        <taxon>Bacteria</taxon>
        <taxon>Pseudomonadati</taxon>
        <taxon>Acidobacteriota</taxon>
        <taxon>Terriglobia</taxon>
        <taxon>Terriglobales</taxon>
        <taxon>Acidobacteriaceae</taxon>
        <taxon>Acidicapsa</taxon>
    </lineage>
</organism>
<sequence>MLKGQVFELSGGNSSLYQAGGGALSIHAPDTEFTLGAGTVDGHLLEGARMLRSTPHGTYIAGDERLDFRLPTDIFDTSHYLQLRGLGYRSQHLGTDMTLFAGGLSLDYSSPLFDGAKLDAPAGVLFLRKSLNPHWQIFSDTVVSSKSTQIEALQWTPTPKIEVAASAGMGANQLFGAASINMSRKLFDLKAAYIAAGNEFHRITVPSPLLAEPDRENILAVFKPWKFLTLTGSHQNFLVPQYPNPTDLRSSIDQGSASIHFFDTQLGATLYRSTYTPVPNEEESNHAAALSATRNFGERLRINAEYLASHSPGTAAQSTFFSTLTETLTARISVNESITYSDGHTGINFGGEFLSNRLSFSSSYETFYIPANNTNPFEQVLLLDVKLRMMGRLLLHGATFVDPTGHLRYTADANSVYSRSMASSEQHEAPLGKFILQGCVVDEHGSPVEGAAVLIDEAPVYTDSGGCFSMRENHQHTHHLRVVLSQFLIGGNWQITSAPSTITSVPEEQSGQSTVVVSVRKVREVSSNGTKSTQPATGNERQ</sequence>
<reference evidence="3" key="1">
    <citation type="journal article" date="2019" name="Int. J. Syst. Evol. Microbiol.">
        <title>The Global Catalogue of Microorganisms (GCM) 10K type strain sequencing project: providing services to taxonomists for standard genome sequencing and annotation.</title>
        <authorList>
            <consortium name="The Broad Institute Genomics Platform"/>
            <consortium name="The Broad Institute Genome Sequencing Center for Infectious Disease"/>
            <person name="Wu L."/>
            <person name="Ma J."/>
        </authorList>
    </citation>
    <scope>NUCLEOTIDE SEQUENCE [LARGE SCALE GENOMIC DNA]</scope>
    <source>
        <strain evidence="3">JCM 4087</strain>
    </source>
</reference>
<accession>A0ABW1EPY2</accession>
<dbReference type="InterPro" id="IPR008969">
    <property type="entry name" value="CarboxyPept-like_regulatory"/>
</dbReference>
<name>A0ABW1EPY2_9BACT</name>